<gene>
    <name evidence="1" type="ORF">HAX54_008370</name>
</gene>
<sequence>MPWIDLGISGSLSSVDRDQHLGRDKKSALPINYEPTYKLYRDHKIRTSTLLAKDLFIILCVHLMWATFYQ</sequence>
<feature type="non-terminal residue" evidence="1">
    <location>
        <position position="70"/>
    </location>
</feature>
<dbReference type="Proteomes" id="UP000823775">
    <property type="component" value="Unassembled WGS sequence"/>
</dbReference>
<reference evidence="1 2" key="1">
    <citation type="journal article" date="2021" name="BMC Genomics">
        <title>Datura genome reveals duplications of psychoactive alkaloid biosynthetic genes and high mutation rate following tissue culture.</title>
        <authorList>
            <person name="Rajewski A."/>
            <person name="Carter-House D."/>
            <person name="Stajich J."/>
            <person name="Litt A."/>
        </authorList>
    </citation>
    <scope>NUCLEOTIDE SEQUENCE [LARGE SCALE GENOMIC DNA]</scope>
    <source>
        <strain evidence="1">AR-01</strain>
    </source>
</reference>
<evidence type="ECO:0000313" key="1">
    <source>
        <dbReference type="EMBL" id="MCD7469396.1"/>
    </source>
</evidence>
<organism evidence="1 2">
    <name type="scientific">Datura stramonium</name>
    <name type="common">Jimsonweed</name>
    <name type="synonym">Common thornapple</name>
    <dbReference type="NCBI Taxonomy" id="4076"/>
    <lineage>
        <taxon>Eukaryota</taxon>
        <taxon>Viridiplantae</taxon>
        <taxon>Streptophyta</taxon>
        <taxon>Embryophyta</taxon>
        <taxon>Tracheophyta</taxon>
        <taxon>Spermatophyta</taxon>
        <taxon>Magnoliopsida</taxon>
        <taxon>eudicotyledons</taxon>
        <taxon>Gunneridae</taxon>
        <taxon>Pentapetalae</taxon>
        <taxon>asterids</taxon>
        <taxon>lamiids</taxon>
        <taxon>Solanales</taxon>
        <taxon>Solanaceae</taxon>
        <taxon>Solanoideae</taxon>
        <taxon>Datureae</taxon>
        <taxon>Datura</taxon>
    </lineage>
</organism>
<evidence type="ECO:0000313" key="2">
    <source>
        <dbReference type="Proteomes" id="UP000823775"/>
    </source>
</evidence>
<proteinExistence type="predicted"/>
<protein>
    <submittedName>
        <fullName evidence="1">Uncharacterized protein</fullName>
    </submittedName>
</protein>
<comment type="caution">
    <text evidence="1">The sequence shown here is derived from an EMBL/GenBank/DDBJ whole genome shotgun (WGS) entry which is preliminary data.</text>
</comment>
<keyword evidence="2" id="KW-1185">Reference proteome</keyword>
<dbReference type="EMBL" id="JACEIK010001438">
    <property type="protein sequence ID" value="MCD7469396.1"/>
    <property type="molecule type" value="Genomic_DNA"/>
</dbReference>
<name>A0ABS8TF08_DATST</name>
<accession>A0ABS8TF08</accession>